<proteinExistence type="predicted"/>
<protein>
    <submittedName>
        <fullName evidence="2">LysR family transcriptional regulator</fullName>
    </submittedName>
</protein>
<sequence length="89" mass="8690">VHAALPVPGRAAALRYDGTDTRALCALAAAGHGLALLPRGVAESAAAGVAVPLAAPRLVHRTELLAPGVPSGPSAAALAERLTTPTPTS</sequence>
<keyword evidence="3" id="KW-1185">Reference proteome</keyword>
<reference evidence="2 3" key="1">
    <citation type="submission" date="2019-12" db="EMBL/GenBank/DDBJ databases">
        <title>Genome sequence of Streptomyces bambusae.</title>
        <authorList>
            <person name="Bansal K."/>
            <person name="Choksket S."/>
            <person name="Korpole S."/>
            <person name="Patil P.B."/>
        </authorList>
    </citation>
    <scope>NUCLEOTIDE SEQUENCE [LARGE SCALE GENOMIC DNA]</scope>
    <source>
        <strain evidence="2 3">SK60</strain>
    </source>
</reference>
<dbReference type="Proteomes" id="UP000812013">
    <property type="component" value="Unassembled WGS sequence"/>
</dbReference>
<name>A0ABS6ZFY6_9ACTN</name>
<feature type="region of interest" description="Disordered" evidence="1">
    <location>
        <begin position="68"/>
        <end position="89"/>
    </location>
</feature>
<evidence type="ECO:0000313" key="2">
    <source>
        <dbReference type="EMBL" id="MBW5486675.1"/>
    </source>
</evidence>
<dbReference type="EMBL" id="WTFF01000454">
    <property type="protein sequence ID" value="MBW5486675.1"/>
    <property type="molecule type" value="Genomic_DNA"/>
</dbReference>
<gene>
    <name evidence="2" type="ORF">GPJ59_33730</name>
</gene>
<accession>A0ABS6ZFY6</accession>
<feature type="non-terminal residue" evidence="2">
    <location>
        <position position="1"/>
    </location>
</feature>
<evidence type="ECO:0000256" key="1">
    <source>
        <dbReference type="SAM" id="MobiDB-lite"/>
    </source>
</evidence>
<evidence type="ECO:0000313" key="3">
    <source>
        <dbReference type="Proteomes" id="UP000812013"/>
    </source>
</evidence>
<organism evidence="2 3">
    <name type="scientific">Streptomyces bambusae</name>
    <dbReference type="NCBI Taxonomy" id="1550616"/>
    <lineage>
        <taxon>Bacteria</taxon>
        <taxon>Bacillati</taxon>
        <taxon>Actinomycetota</taxon>
        <taxon>Actinomycetes</taxon>
        <taxon>Kitasatosporales</taxon>
        <taxon>Streptomycetaceae</taxon>
        <taxon>Streptomyces</taxon>
    </lineage>
</organism>
<feature type="compositionally biased region" description="Low complexity" evidence="1">
    <location>
        <begin position="68"/>
        <end position="79"/>
    </location>
</feature>
<comment type="caution">
    <text evidence="2">The sequence shown here is derived from an EMBL/GenBank/DDBJ whole genome shotgun (WGS) entry which is preliminary data.</text>
</comment>